<accession>A0A517ZVV2</accession>
<reference evidence="3 4" key="1">
    <citation type="submission" date="2019-02" db="EMBL/GenBank/DDBJ databases">
        <title>Deep-cultivation of Planctomycetes and their phenomic and genomic characterization uncovers novel biology.</title>
        <authorList>
            <person name="Wiegand S."/>
            <person name="Jogler M."/>
            <person name="Boedeker C."/>
            <person name="Pinto D."/>
            <person name="Vollmers J."/>
            <person name="Rivas-Marin E."/>
            <person name="Kohn T."/>
            <person name="Peeters S.H."/>
            <person name="Heuer A."/>
            <person name="Rast P."/>
            <person name="Oberbeckmann S."/>
            <person name="Bunk B."/>
            <person name="Jeske O."/>
            <person name="Meyerdierks A."/>
            <person name="Storesund J.E."/>
            <person name="Kallscheuer N."/>
            <person name="Luecker S."/>
            <person name="Lage O.M."/>
            <person name="Pohl T."/>
            <person name="Merkel B.J."/>
            <person name="Hornburger P."/>
            <person name="Mueller R.-W."/>
            <person name="Bruemmer F."/>
            <person name="Labrenz M."/>
            <person name="Spormann A.M."/>
            <person name="Op den Camp H."/>
            <person name="Overmann J."/>
            <person name="Amann R."/>
            <person name="Jetten M.S.M."/>
            <person name="Mascher T."/>
            <person name="Medema M.H."/>
            <person name="Devos D.P."/>
            <person name="Kaster A.-K."/>
            <person name="Ovreas L."/>
            <person name="Rohde M."/>
            <person name="Galperin M.Y."/>
            <person name="Jogler C."/>
        </authorList>
    </citation>
    <scope>NUCLEOTIDE SEQUENCE [LARGE SCALE GENOMIC DNA]</scope>
    <source>
        <strain evidence="3 4">Mal52</strain>
    </source>
</reference>
<dbReference type="Proteomes" id="UP000319383">
    <property type="component" value="Chromosome"/>
</dbReference>
<organism evidence="3 4">
    <name type="scientific">Symmachiella dynata</name>
    <dbReference type="NCBI Taxonomy" id="2527995"/>
    <lineage>
        <taxon>Bacteria</taxon>
        <taxon>Pseudomonadati</taxon>
        <taxon>Planctomycetota</taxon>
        <taxon>Planctomycetia</taxon>
        <taxon>Planctomycetales</taxon>
        <taxon>Planctomycetaceae</taxon>
        <taxon>Symmachiella</taxon>
    </lineage>
</organism>
<dbReference type="Gene3D" id="2.160.20.10">
    <property type="entry name" value="Single-stranded right-handed beta-helix, Pectin lyase-like"/>
    <property type="match status" value="1"/>
</dbReference>
<evidence type="ECO:0000256" key="1">
    <source>
        <dbReference type="SAM" id="SignalP"/>
    </source>
</evidence>
<feature type="signal peptide" evidence="1">
    <location>
        <begin position="1"/>
        <end position="26"/>
    </location>
</feature>
<dbReference type="RefSeq" id="WP_145379085.1">
    <property type="nucleotide sequence ID" value="NZ_CP036276.1"/>
</dbReference>
<keyword evidence="1" id="KW-0732">Signal</keyword>
<dbReference type="InterPro" id="IPR011050">
    <property type="entry name" value="Pectin_lyase_fold/virulence"/>
</dbReference>
<sequence precursor="true">MRIRSLLLIAATISLIFSGTITNAFAGKGANTKAIAEVASGKRTTANAAWWGFDAEDATDTLQAAIDSGAKKVIVPYMGQPWIVRPIKLHGNLELVFQPGVLVLAKAGEFHGGGDSLIRAEDVSDITIRGYGATLRMRKKDYQQPPYEKAEWRMGVRIVGCQRVNILGLRVESSGGDGIYIGSSGKNRWCTDITIRDCVCHDNHRQGISVISAENLLVENCILSGTDGTAPEAGIDLEPDSPDERLMNCVVRNCVMEDNSGHGILVYLKPLTAESEPVSVRFENCLTRMGKPGMTADDFTDPQMRGWAGMAVGTARDDGPQGLIEFINCTSENTGKEGAKIFDKSAKSVKVRFVDCNWRNSWVARHQDYGGPRPAVFFHLRRPEIVTAPGGVEFVNCHLYYDAIGPALDYVDDHGGHDLQDVTGQITLHRQHKVPNQLGDEANRVQLQLIEVEK</sequence>
<dbReference type="AlphaFoldDB" id="A0A517ZVV2"/>
<keyword evidence="4" id="KW-1185">Reference proteome</keyword>
<evidence type="ECO:0000259" key="2">
    <source>
        <dbReference type="Pfam" id="PF13229"/>
    </source>
</evidence>
<dbReference type="InterPro" id="IPR012334">
    <property type="entry name" value="Pectin_lyas_fold"/>
</dbReference>
<feature type="domain" description="Right handed beta helix" evidence="2">
    <location>
        <begin position="154"/>
        <end position="268"/>
    </location>
</feature>
<dbReference type="InterPro" id="IPR039448">
    <property type="entry name" value="Beta_helix"/>
</dbReference>
<proteinExistence type="predicted"/>
<gene>
    <name evidence="3" type="ORF">Mal52_51100</name>
</gene>
<evidence type="ECO:0000313" key="3">
    <source>
        <dbReference type="EMBL" id="QDU46589.1"/>
    </source>
</evidence>
<dbReference type="EMBL" id="CP036276">
    <property type="protein sequence ID" value="QDU46589.1"/>
    <property type="molecule type" value="Genomic_DNA"/>
</dbReference>
<name>A0A517ZVV2_9PLAN</name>
<dbReference type="KEGG" id="sdyn:Mal52_51100"/>
<feature type="chain" id="PRO_5021934967" description="Right handed beta helix domain-containing protein" evidence="1">
    <location>
        <begin position="27"/>
        <end position="454"/>
    </location>
</feature>
<dbReference type="Pfam" id="PF13229">
    <property type="entry name" value="Beta_helix"/>
    <property type="match status" value="1"/>
</dbReference>
<dbReference type="InterPro" id="IPR006626">
    <property type="entry name" value="PbH1"/>
</dbReference>
<dbReference type="SMART" id="SM00710">
    <property type="entry name" value="PbH1"/>
    <property type="match status" value="4"/>
</dbReference>
<evidence type="ECO:0000313" key="4">
    <source>
        <dbReference type="Proteomes" id="UP000319383"/>
    </source>
</evidence>
<protein>
    <recommendedName>
        <fullName evidence="2">Right handed beta helix domain-containing protein</fullName>
    </recommendedName>
</protein>
<dbReference type="SUPFAM" id="SSF51126">
    <property type="entry name" value="Pectin lyase-like"/>
    <property type="match status" value="1"/>
</dbReference>